<dbReference type="STRING" id="35608.A0A2U1PDZ9"/>
<protein>
    <submittedName>
        <fullName evidence="2">F-box domain-containing protein</fullName>
    </submittedName>
</protein>
<dbReference type="PANTHER" id="PTHR31672:SF13">
    <property type="entry name" value="F-BOX PROTEIN CPR30-LIKE"/>
    <property type="match status" value="1"/>
</dbReference>
<dbReference type="Gene3D" id="1.20.1280.50">
    <property type="match status" value="2"/>
</dbReference>
<gene>
    <name evidence="2" type="ORF">CTI12_AA163600</name>
</gene>
<evidence type="ECO:0000313" key="2">
    <source>
        <dbReference type="EMBL" id="PWA83992.1"/>
    </source>
</evidence>
<evidence type="ECO:0000259" key="1">
    <source>
        <dbReference type="PROSITE" id="PS50181"/>
    </source>
</evidence>
<dbReference type="SMART" id="SM00256">
    <property type="entry name" value="FBOX"/>
    <property type="match status" value="2"/>
</dbReference>
<evidence type="ECO:0000313" key="3">
    <source>
        <dbReference type="Proteomes" id="UP000245207"/>
    </source>
</evidence>
<reference evidence="2 3" key="1">
    <citation type="journal article" date="2018" name="Mol. Plant">
        <title>The genome of Artemisia annua provides insight into the evolution of Asteraceae family and artemisinin biosynthesis.</title>
        <authorList>
            <person name="Shen Q."/>
            <person name="Zhang L."/>
            <person name="Liao Z."/>
            <person name="Wang S."/>
            <person name="Yan T."/>
            <person name="Shi P."/>
            <person name="Liu M."/>
            <person name="Fu X."/>
            <person name="Pan Q."/>
            <person name="Wang Y."/>
            <person name="Lv Z."/>
            <person name="Lu X."/>
            <person name="Zhang F."/>
            <person name="Jiang W."/>
            <person name="Ma Y."/>
            <person name="Chen M."/>
            <person name="Hao X."/>
            <person name="Li L."/>
            <person name="Tang Y."/>
            <person name="Lv G."/>
            <person name="Zhou Y."/>
            <person name="Sun X."/>
            <person name="Brodelius P.E."/>
            <person name="Rose J.K.C."/>
            <person name="Tang K."/>
        </authorList>
    </citation>
    <scope>NUCLEOTIDE SEQUENCE [LARGE SCALE GENOMIC DNA]</scope>
    <source>
        <strain evidence="3">cv. Huhao1</strain>
        <tissue evidence="2">Leaf</tissue>
    </source>
</reference>
<sequence>MSSLSLSVEDLPGNVIADILTRLPVKTIIHCKCVCKKWREYVSDSYFVNLHLSRSPAGIMIHHNCQPEVEDLPGNVIADILTRLPVKTIIHCKCVCKKWREYVSDSYFVNLHLSRSPAGIMIHHNCQPEGFTYHQVDEPGVLKWLEIERRGLTRVPWTYFEWLCHWTFRDQYSPEGLYGF</sequence>
<name>A0A2U1PDZ9_ARTAN</name>
<dbReference type="SUPFAM" id="SSF81383">
    <property type="entry name" value="F-box domain"/>
    <property type="match status" value="2"/>
</dbReference>
<dbReference type="InterPro" id="IPR050796">
    <property type="entry name" value="SCF_F-box_component"/>
</dbReference>
<organism evidence="2 3">
    <name type="scientific">Artemisia annua</name>
    <name type="common">Sweet wormwood</name>
    <dbReference type="NCBI Taxonomy" id="35608"/>
    <lineage>
        <taxon>Eukaryota</taxon>
        <taxon>Viridiplantae</taxon>
        <taxon>Streptophyta</taxon>
        <taxon>Embryophyta</taxon>
        <taxon>Tracheophyta</taxon>
        <taxon>Spermatophyta</taxon>
        <taxon>Magnoliopsida</taxon>
        <taxon>eudicotyledons</taxon>
        <taxon>Gunneridae</taxon>
        <taxon>Pentapetalae</taxon>
        <taxon>asterids</taxon>
        <taxon>campanulids</taxon>
        <taxon>Asterales</taxon>
        <taxon>Asteraceae</taxon>
        <taxon>Asteroideae</taxon>
        <taxon>Anthemideae</taxon>
        <taxon>Artemisiinae</taxon>
        <taxon>Artemisia</taxon>
    </lineage>
</organism>
<keyword evidence="3" id="KW-1185">Reference proteome</keyword>
<accession>A0A2U1PDZ9</accession>
<dbReference type="PANTHER" id="PTHR31672">
    <property type="entry name" value="BNACNNG10540D PROTEIN"/>
    <property type="match status" value="1"/>
</dbReference>
<dbReference type="EMBL" id="PKPP01001283">
    <property type="protein sequence ID" value="PWA83992.1"/>
    <property type="molecule type" value="Genomic_DNA"/>
</dbReference>
<dbReference type="OrthoDB" id="610337at2759"/>
<proteinExistence type="predicted"/>
<feature type="domain" description="F-box" evidence="1">
    <location>
        <begin position="66"/>
        <end position="111"/>
    </location>
</feature>
<feature type="domain" description="F-box" evidence="1">
    <location>
        <begin position="5"/>
        <end position="50"/>
    </location>
</feature>
<dbReference type="AlphaFoldDB" id="A0A2U1PDZ9"/>
<dbReference type="InterPro" id="IPR001810">
    <property type="entry name" value="F-box_dom"/>
</dbReference>
<dbReference type="InterPro" id="IPR036047">
    <property type="entry name" value="F-box-like_dom_sf"/>
</dbReference>
<dbReference type="Proteomes" id="UP000245207">
    <property type="component" value="Unassembled WGS sequence"/>
</dbReference>
<dbReference type="Pfam" id="PF00646">
    <property type="entry name" value="F-box"/>
    <property type="match status" value="2"/>
</dbReference>
<comment type="caution">
    <text evidence="2">The sequence shown here is derived from an EMBL/GenBank/DDBJ whole genome shotgun (WGS) entry which is preliminary data.</text>
</comment>
<dbReference type="PROSITE" id="PS50181">
    <property type="entry name" value="FBOX"/>
    <property type="match status" value="2"/>
</dbReference>